<comment type="caution">
    <text evidence="1">The sequence shown here is derived from an EMBL/GenBank/DDBJ whole genome shotgun (WGS) entry which is preliminary data.</text>
</comment>
<organism evidence="1 2">
    <name type="scientific">Pseudomonas fulva</name>
    <dbReference type="NCBI Taxonomy" id="47880"/>
    <lineage>
        <taxon>Bacteria</taxon>
        <taxon>Pseudomonadati</taxon>
        <taxon>Pseudomonadota</taxon>
        <taxon>Gammaproteobacteria</taxon>
        <taxon>Pseudomonadales</taxon>
        <taxon>Pseudomonadaceae</taxon>
        <taxon>Pseudomonas</taxon>
    </lineage>
</organism>
<dbReference type="EMBL" id="JXQW01000015">
    <property type="protein sequence ID" value="KIQ02573.1"/>
    <property type="molecule type" value="Genomic_DNA"/>
</dbReference>
<reference evidence="1 2" key="1">
    <citation type="submission" date="2014-12" db="EMBL/GenBank/DDBJ databases">
        <title>16Stimator: statistical estimation of ribosomal gene copy numbers from draft genome assemblies.</title>
        <authorList>
            <person name="Perisin M.A."/>
            <person name="Vetter M."/>
            <person name="Gilbert J.A."/>
            <person name="Bergelson J."/>
        </authorList>
    </citation>
    <scope>NUCLEOTIDE SEQUENCE [LARGE SCALE GENOMIC DNA]</scope>
    <source>
        <strain evidence="1 2">MEJ086</strain>
    </source>
</reference>
<gene>
    <name evidence="1" type="ORF">RU08_07060</name>
</gene>
<evidence type="ECO:0000313" key="1">
    <source>
        <dbReference type="EMBL" id="KIQ02573.1"/>
    </source>
</evidence>
<name>A0A0D0K2N2_9PSED</name>
<proteinExistence type="predicted"/>
<accession>A0A0D0K2N2</accession>
<protein>
    <submittedName>
        <fullName evidence="1">Uncharacterized protein</fullName>
    </submittedName>
</protein>
<dbReference type="AlphaFoldDB" id="A0A0D0K2N2"/>
<evidence type="ECO:0000313" key="2">
    <source>
        <dbReference type="Proteomes" id="UP000032068"/>
    </source>
</evidence>
<dbReference type="Proteomes" id="UP000032068">
    <property type="component" value="Unassembled WGS sequence"/>
</dbReference>
<sequence>MLGCLTEGARSGAIHRTQEFVKRADMLFRIRLKSHGSQAVKGVAKKFNFSPKASQIQVDKEYESELNVA</sequence>